<reference evidence="1 2" key="1">
    <citation type="submission" date="2019-02" db="EMBL/GenBank/DDBJ databases">
        <title>Genomic Encyclopedia of Type Strains, Phase IV (KMG-IV): sequencing the most valuable type-strain genomes for metagenomic binning, comparative biology and taxonomic classification.</title>
        <authorList>
            <person name="Goeker M."/>
        </authorList>
    </citation>
    <scope>NUCLEOTIDE SEQUENCE [LARGE SCALE GENOMIC DNA]</scope>
    <source>
        <strain evidence="1 2">DSM 29486</strain>
    </source>
</reference>
<accession>A0A4Q7PRU4</accession>
<dbReference type="RefSeq" id="WP_130431981.1">
    <property type="nucleotide sequence ID" value="NZ_SGXF01000001.1"/>
</dbReference>
<proteinExistence type="predicted"/>
<evidence type="ECO:0000313" key="2">
    <source>
        <dbReference type="Proteomes" id="UP000292927"/>
    </source>
</evidence>
<dbReference type="OrthoDB" id="166000at2"/>
<sequence>MKMPSENIDHAMFAPCGMNCKVCYKHCYHKKPCAGCLNGDMGKPEHCRKCRIKDCIKEKELSYCFECSVFPCKLIKNLEKSYIQRYRTSLLENSGFVQEHGLELFMEMQKEKYTCPKCAGIISIHDRECSECQEKMDEMMDLLKNPNRSRDTDKYS</sequence>
<dbReference type="AlphaFoldDB" id="A0A4Q7PRU4"/>
<comment type="caution">
    <text evidence="1">The sequence shown here is derived from an EMBL/GenBank/DDBJ whole genome shotgun (WGS) entry which is preliminary data.</text>
</comment>
<protein>
    <submittedName>
        <fullName evidence="1">Uncharacterized protein DUF3795</fullName>
    </submittedName>
</protein>
<dbReference type="InterPro" id="IPR024227">
    <property type="entry name" value="DUF3795"/>
</dbReference>
<dbReference type="Proteomes" id="UP000292927">
    <property type="component" value="Unassembled WGS sequence"/>
</dbReference>
<dbReference type="Pfam" id="PF12675">
    <property type="entry name" value="DUF3795"/>
    <property type="match status" value="1"/>
</dbReference>
<keyword evidence="2" id="KW-1185">Reference proteome</keyword>
<name>A0A4Q7PRU4_9FIRM</name>
<dbReference type="EMBL" id="SGXF01000001">
    <property type="protein sequence ID" value="RZT01990.1"/>
    <property type="molecule type" value="Genomic_DNA"/>
</dbReference>
<evidence type="ECO:0000313" key="1">
    <source>
        <dbReference type="EMBL" id="RZT01990.1"/>
    </source>
</evidence>
<organism evidence="1 2">
    <name type="scientific">Cuneatibacter caecimuris</name>
    <dbReference type="NCBI Taxonomy" id="1796618"/>
    <lineage>
        <taxon>Bacteria</taxon>
        <taxon>Bacillati</taxon>
        <taxon>Bacillota</taxon>
        <taxon>Clostridia</taxon>
        <taxon>Lachnospirales</taxon>
        <taxon>Lachnospiraceae</taxon>
        <taxon>Cuneatibacter</taxon>
    </lineage>
</organism>
<gene>
    <name evidence="1" type="ORF">EV209_0090</name>
</gene>